<sequence>MAFASSLFLSLSDAKLWRYIDEQSAPVDVRNNVRGGGAAAGGRSGGEKKKRGGTCAGDCLLSSRAVDRFLGTGESRPTRRSKTMSAMNTEEGALTVHLETFIQGSASKSALHTPTP</sequence>
<proteinExistence type="predicted"/>
<gene>
    <name evidence="2" type="ORF">PLEPLA_LOCUS26848</name>
</gene>
<protein>
    <submittedName>
        <fullName evidence="2">Uncharacterized protein</fullName>
    </submittedName>
</protein>
<keyword evidence="3" id="KW-1185">Reference proteome</keyword>
<feature type="compositionally biased region" description="Gly residues" evidence="1">
    <location>
        <begin position="34"/>
        <end position="44"/>
    </location>
</feature>
<organism evidence="2 3">
    <name type="scientific">Pleuronectes platessa</name>
    <name type="common">European plaice</name>
    <dbReference type="NCBI Taxonomy" id="8262"/>
    <lineage>
        <taxon>Eukaryota</taxon>
        <taxon>Metazoa</taxon>
        <taxon>Chordata</taxon>
        <taxon>Craniata</taxon>
        <taxon>Vertebrata</taxon>
        <taxon>Euteleostomi</taxon>
        <taxon>Actinopterygii</taxon>
        <taxon>Neopterygii</taxon>
        <taxon>Teleostei</taxon>
        <taxon>Neoteleostei</taxon>
        <taxon>Acanthomorphata</taxon>
        <taxon>Carangaria</taxon>
        <taxon>Pleuronectiformes</taxon>
        <taxon>Pleuronectoidei</taxon>
        <taxon>Pleuronectidae</taxon>
        <taxon>Pleuronectes</taxon>
    </lineage>
</organism>
<accession>A0A9N7UXR2</accession>
<evidence type="ECO:0000313" key="3">
    <source>
        <dbReference type="Proteomes" id="UP001153269"/>
    </source>
</evidence>
<feature type="region of interest" description="Disordered" evidence="1">
    <location>
        <begin position="29"/>
        <end position="53"/>
    </location>
</feature>
<dbReference type="AlphaFoldDB" id="A0A9N7UXR2"/>
<reference evidence="2" key="1">
    <citation type="submission" date="2020-03" db="EMBL/GenBank/DDBJ databases">
        <authorList>
            <person name="Weist P."/>
        </authorList>
    </citation>
    <scope>NUCLEOTIDE SEQUENCE</scope>
</reference>
<name>A0A9N7UXR2_PLEPL</name>
<comment type="caution">
    <text evidence="2">The sequence shown here is derived from an EMBL/GenBank/DDBJ whole genome shotgun (WGS) entry which is preliminary data.</text>
</comment>
<evidence type="ECO:0000313" key="2">
    <source>
        <dbReference type="EMBL" id="CAB1438999.1"/>
    </source>
</evidence>
<evidence type="ECO:0000256" key="1">
    <source>
        <dbReference type="SAM" id="MobiDB-lite"/>
    </source>
</evidence>
<dbReference type="EMBL" id="CADEAL010002224">
    <property type="protein sequence ID" value="CAB1438999.1"/>
    <property type="molecule type" value="Genomic_DNA"/>
</dbReference>
<dbReference type="Proteomes" id="UP001153269">
    <property type="component" value="Unassembled WGS sequence"/>
</dbReference>